<dbReference type="RefSeq" id="WP_158525504.1">
    <property type="nucleotide sequence ID" value="NZ_JBHUHB010000001.1"/>
</dbReference>
<protein>
    <submittedName>
        <fullName evidence="1">Uncharacterized protein</fullName>
    </submittedName>
</protein>
<gene>
    <name evidence="1" type="ORF">DFR56_102331</name>
</gene>
<organism evidence="1 2">
    <name type="scientific">Pseudogracilibacillus auburnensis</name>
    <dbReference type="NCBI Taxonomy" id="1494959"/>
    <lineage>
        <taxon>Bacteria</taxon>
        <taxon>Bacillati</taxon>
        <taxon>Bacillota</taxon>
        <taxon>Bacilli</taxon>
        <taxon>Bacillales</taxon>
        <taxon>Bacillaceae</taxon>
        <taxon>Pseudogracilibacillus</taxon>
    </lineage>
</organism>
<evidence type="ECO:0000313" key="2">
    <source>
        <dbReference type="Proteomes" id="UP000247978"/>
    </source>
</evidence>
<comment type="caution">
    <text evidence="1">The sequence shown here is derived from an EMBL/GenBank/DDBJ whole genome shotgun (WGS) entry which is preliminary data.</text>
</comment>
<evidence type="ECO:0000313" key="1">
    <source>
        <dbReference type="EMBL" id="PXW89553.1"/>
    </source>
</evidence>
<sequence length="48" mass="5720">MTEQERFKSLLQNIIYETEQDNITSTDELIHLIVREFQKTLLIASNRP</sequence>
<dbReference type="EMBL" id="QJJQ01000002">
    <property type="protein sequence ID" value="PXW89553.1"/>
    <property type="molecule type" value="Genomic_DNA"/>
</dbReference>
<proteinExistence type="predicted"/>
<dbReference type="AlphaFoldDB" id="A0A2V3W5B5"/>
<accession>A0A2V3W5B5</accession>
<keyword evidence="2" id="KW-1185">Reference proteome</keyword>
<name>A0A2V3W5B5_9BACI</name>
<reference evidence="1 2" key="1">
    <citation type="submission" date="2018-05" db="EMBL/GenBank/DDBJ databases">
        <title>Genomic Encyclopedia of Type Strains, Phase IV (KMG-IV): sequencing the most valuable type-strain genomes for metagenomic binning, comparative biology and taxonomic classification.</title>
        <authorList>
            <person name="Goeker M."/>
        </authorList>
    </citation>
    <scope>NUCLEOTIDE SEQUENCE [LARGE SCALE GENOMIC DNA]</scope>
    <source>
        <strain evidence="1 2">DSM 28556</strain>
    </source>
</reference>
<dbReference type="Proteomes" id="UP000247978">
    <property type="component" value="Unassembled WGS sequence"/>
</dbReference>